<dbReference type="AlphaFoldDB" id="A0A4Q0MAH8"/>
<proteinExistence type="predicted"/>
<comment type="caution">
    <text evidence="1">The sequence shown here is derived from an EMBL/GenBank/DDBJ whole genome shotgun (WGS) entry which is preliminary data.</text>
</comment>
<keyword evidence="2" id="KW-1185">Reference proteome</keyword>
<evidence type="ECO:0000313" key="2">
    <source>
        <dbReference type="Proteomes" id="UP000289708"/>
    </source>
</evidence>
<name>A0A4Q0MAH8_9HYPH</name>
<organism evidence="1 2">
    <name type="scientific">Hansschlegelia zhihuaiae</name>
    <dbReference type="NCBI Taxonomy" id="405005"/>
    <lineage>
        <taxon>Bacteria</taxon>
        <taxon>Pseudomonadati</taxon>
        <taxon>Pseudomonadota</taxon>
        <taxon>Alphaproteobacteria</taxon>
        <taxon>Hyphomicrobiales</taxon>
        <taxon>Methylopilaceae</taxon>
        <taxon>Hansschlegelia</taxon>
    </lineage>
</organism>
<sequence>MGALRNWVQRKQFWFDDDEDLTAPAAGLPHQIGERSLMRVAIMARLTRVDGLFAGRAWEITSAFTEFGDIGIVGLDEEVRGPGEMYKGERFTTFLVAAGHGQRPLVVKADREAGYIELVATMLEHTSAIVINLNRLHESVAAGLAAVRDKEVGRMSQTVDA</sequence>
<reference evidence="1 2" key="1">
    <citation type="submission" date="2018-12" db="EMBL/GenBank/DDBJ databases">
        <title>bacterium Hansschlegelia zhihuaiae S113.</title>
        <authorList>
            <person name="He J."/>
        </authorList>
    </citation>
    <scope>NUCLEOTIDE SEQUENCE [LARGE SCALE GENOMIC DNA]</scope>
    <source>
        <strain evidence="1 2">S 113</strain>
    </source>
</reference>
<evidence type="ECO:0000313" key="1">
    <source>
        <dbReference type="EMBL" id="RXF70260.1"/>
    </source>
</evidence>
<protein>
    <submittedName>
        <fullName evidence="1">Uncharacterized protein</fullName>
    </submittedName>
</protein>
<dbReference type="OrthoDB" id="10013549at2"/>
<dbReference type="EMBL" id="RYFI01000018">
    <property type="protein sequence ID" value="RXF70260.1"/>
    <property type="molecule type" value="Genomic_DNA"/>
</dbReference>
<gene>
    <name evidence="1" type="ORF">EK403_17025</name>
</gene>
<dbReference type="Proteomes" id="UP000289708">
    <property type="component" value="Unassembled WGS sequence"/>
</dbReference>
<accession>A0A4Q0MAH8</accession>